<evidence type="ECO:0000313" key="3">
    <source>
        <dbReference type="Proteomes" id="UP000078387"/>
    </source>
</evidence>
<reference evidence="2 3" key="1">
    <citation type="submission" date="2016-05" db="EMBL/GenBank/DDBJ databases">
        <title>First whole genome sequencing of Entamoeba histolytica HM1:IMSS-clone-6.</title>
        <authorList>
            <person name="Mukherjee Avik.K."/>
            <person name="Izumyama S."/>
            <person name="Nakada-Tsukui K."/>
            <person name="Nozaki T."/>
        </authorList>
    </citation>
    <scope>NUCLEOTIDE SEQUENCE [LARGE SCALE GENOMIC DNA]</scope>
    <source>
        <strain evidence="2 3">HM1:IMSS clone 6</strain>
    </source>
</reference>
<organism evidence="2 3">
    <name type="scientific">Entamoeba histolytica</name>
    <dbReference type="NCBI Taxonomy" id="5759"/>
    <lineage>
        <taxon>Eukaryota</taxon>
        <taxon>Amoebozoa</taxon>
        <taxon>Evosea</taxon>
        <taxon>Archamoebae</taxon>
        <taxon>Mastigamoebida</taxon>
        <taxon>Entamoebidae</taxon>
        <taxon>Entamoeba</taxon>
    </lineage>
</organism>
<dbReference type="Proteomes" id="UP000078387">
    <property type="component" value="Unassembled WGS sequence"/>
</dbReference>
<comment type="caution">
    <text evidence="2">The sequence shown here is derived from an EMBL/GenBank/DDBJ whole genome shotgun (WGS) entry which is preliminary data.</text>
</comment>
<evidence type="ECO:0000256" key="1">
    <source>
        <dbReference type="SAM" id="Phobius"/>
    </source>
</evidence>
<gene>
    <name evidence="2" type="ORF">CL6EHI_183530</name>
</gene>
<dbReference type="PANTHER" id="PTHR35899:SF1">
    <property type="entry name" value="PEPTIDASE C1A PAPAIN C-TERMINAL DOMAIN-CONTAINING PROTEIN"/>
    <property type="match status" value="1"/>
</dbReference>
<dbReference type="VEuPathDB" id="AmoebaDB:EHI8A_010000"/>
<keyword evidence="1" id="KW-0472">Membrane</keyword>
<keyword evidence="1" id="KW-1133">Transmembrane helix</keyword>
<dbReference type="eggNOG" id="ENOG502RCIK">
    <property type="taxonomic scope" value="Eukaryota"/>
</dbReference>
<accession>A0A175JVC6</accession>
<keyword evidence="1" id="KW-0812">Transmembrane</keyword>
<dbReference type="VEuPathDB" id="AmoebaDB:EHI7A_008190"/>
<evidence type="ECO:0000313" key="2">
    <source>
        <dbReference type="EMBL" id="GAT97324.1"/>
    </source>
</evidence>
<dbReference type="VEuPathDB" id="AmoebaDB:KM1_020490"/>
<protein>
    <submittedName>
        <fullName evidence="2">Uncharacterized protein</fullName>
    </submittedName>
</protein>
<dbReference type="AlphaFoldDB" id="A0A175JVC6"/>
<sequence>MNNSKYKQFNDNNKITEGSSKSYLLLGILFAITMSTGSILVLVIFFTNNSIIIPLTEKVPNGTFWKQKYYSPHAYPLYCDTLTCPILSLFYHQSLPNNAVLNNDISLALNNSLIQSISRSVPRLFDGLYTYHYNATEQQGWYVTIESIKSVYSINEAKDLLRISPVLLTLTDAVNNVEINGYKFKIPVESGRTFHVTNDITNIGIKTYCVVGWDDTFAGGGFIIHGGLHSLTYYTGNVSIEVETSVCPNSRGSVDWLNDNPSHDYKKNELYVNYNATKLRCNDPIFCDKTGFYTIKVRNAVNWRQYQVLFNHFSGDNRFIETIEFNELSQYELEYIMVIDSCFIKNDYCAYSFLTYSSFKKLKNIFVSQPDKTHKQYSVAFTAFNYTVWKDRRKVDLTKEVKFIPNIFDGNSLIFAPKPNK</sequence>
<name>A0A175JVC6_ENTHI</name>
<dbReference type="PANTHER" id="PTHR35899">
    <property type="entry name" value="PAPAIN FAMILY CYSTEINE PROTEASE DOMAIN CONTAINING PROTEIN"/>
    <property type="match status" value="1"/>
</dbReference>
<dbReference type="VEuPathDB" id="AmoebaDB:EHI5A_020040"/>
<dbReference type="VEuPathDB" id="AmoebaDB:EHI_183530"/>
<proteinExistence type="predicted"/>
<dbReference type="EMBL" id="BDEQ01000001">
    <property type="protein sequence ID" value="GAT97324.1"/>
    <property type="molecule type" value="Genomic_DNA"/>
</dbReference>
<feature type="transmembrane region" description="Helical" evidence="1">
    <location>
        <begin position="23"/>
        <end position="46"/>
    </location>
</feature>